<sequence>MRVFATITKPKSESWNGATMIMTTHMMPMTPLNHVNVFARMMSLRLRLRASGAWFTCPAAIRSLTSAEVSPRCSSITTGGRPSDAG</sequence>
<dbReference type="AlphaFoldDB" id="A0A6J7EMV8"/>
<dbReference type="EMBL" id="CAFBLS010000197">
    <property type="protein sequence ID" value="CAB4882544.1"/>
    <property type="molecule type" value="Genomic_DNA"/>
</dbReference>
<gene>
    <name evidence="1" type="ORF">UFOPK3402_01452</name>
</gene>
<accession>A0A6J7EMV8</accession>
<protein>
    <submittedName>
        <fullName evidence="1">Unannotated protein</fullName>
    </submittedName>
</protein>
<proteinExistence type="predicted"/>
<organism evidence="1">
    <name type="scientific">freshwater metagenome</name>
    <dbReference type="NCBI Taxonomy" id="449393"/>
    <lineage>
        <taxon>unclassified sequences</taxon>
        <taxon>metagenomes</taxon>
        <taxon>ecological metagenomes</taxon>
    </lineage>
</organism>
<reference evidence="1" key="1">
    <citation type="submission" date="2020-05" db="EMBL/GenBank/DDBJ databases">
        <authorList>
            <person name="Chiriac C."/>
            <person name="Salcher M."/>
            <person name="Ghai R."/>
            <person name="Kavagutti S V."/>
        </authorList>
    </citation>
    <scope>NUCLEOTIDE SEQUENCE</scope>
</reference>
<name>A0A6J7EMV8_9ZZZZ</name>
<evidence type="ECO:0000313" key="1">
    <source>
        <dbReference type="EMBL" id="CAB4882544.1"/>
    </source>
</evidence>